<dbReference type="PANTHER" id="PTHR21666:SF270">
    <property type="entry name" value="MUREIN HYDROLASE ACTIVATOR ENVC"/>
    <property type="match status" value="1"/>
</dbReference>
<name>A0A391PDK9_9FIRM</name>
<evidence type="ECO:0000256" key="1">
    <source>
        <dbReference type="ARBA" id="ARBA00022729"/>
    </source>
</evidence>
<reference evidence="8" key="1">
    <citation type="submission" date="2018-09" db="EMBL/GenBank/DDBJ databases">
        <title>Draft Genome Sequence of Mediterraneibacter sp. KCTC 15684.</title>
        <authorList>
            <person name="Kim J.S."/>
            <person name="Han K.I."/>
            <person name="Suh M.K."/>
            <person name="Lee K.C."/>
            <person name="Eom M.K."/>
            <person name="Lee J.H."/>
            <person name="Park S.H."/>
            <person name="Kang S.W."/>
            <person name="Park J.E."/>
            <person name="Oh B.S."/>
            <person name="Yu S.Y."/>
            <person name="Choi S.H."/>
            <person name="Lee D.H."/>
            <person name="Yoon H."/>
            <person name="Kim B."/>
            <person name="Yang S.J."/>
            <person name="Lee J.S."/>
        </authorList>
    </citation>
    <scope>NUCLEOTIDE SEQUENCE [LARGE SCALE GENOMIC DNA]</scope>
    <source>
        <strain evidence="8">KCTC 15684</strain>
    </source>
</reference>
<keyword evidence="1 4" id="KW-0732">Signal</keyword>
<dbReference type="Gene3D" id="6.10.250.3150">
    <property type="match status" value="1"/>
</dbReference>
<dbReference type="AlphaFoldDB" id="A0A391PDK9"/>
<evidence type="ECO:0000256" key="2">
    <source>
        <dbReference type="SAM" id="Coils"/>
    </source>
</evidence>
<evidence type="ECO:0000259" key="6">
    <source>
        <dbReference type="Pfam" id="PF24568"/>
    </source>
</evidence>
<dbReference type="CDD" id="cd12797">
    <property type="entry name" value="M23_peptidase"/>
    <property type="match status" value="1"/>
</dbReference>
<gene>
    <name evidence="7" type="ORF">KGMB01110_23550</name>
</gene>
<sequence length="376" mass="40933">MTGRMKRLVSAVCVFALCTGMSMNVHATAIDDAKKKGQELENQKNAAQSQKQSLTDQINSIVSEMQKTQDKLTAKEEEIDQKEEELTQAKIDENDQYESMKKRIVFMYENGNAQWLETLLSSKDITDFLNKAEYVSEMSSYDRDMLTEFQNVVKKVEKQEAALKKEYSELSELQTQLNDQKDEVQKVLDATNVQLADLEKQIGENAANLNKLIAEAQAAAERQKQAAAAAAASKKNNGTYVTPGPSVVSGNGTFTHPCPSGYITSYFGEYRSPSDPAHKGMDFGTGGQAVPTYAAAAGTVVIAGWSNSAGNWVVINHGNGLVTKYMHHSALCVSAGQTVSKGQQIGLTGTTGNSTGVHLHFQVEVNGIAVDPRTYL</sequence>
<dbReference type="PANTHER" id="PTHR21666">
    <property type="entry name" value="PEPTIDASE-RELATED"/>
    <property type="match status" value="1"/>
</dbReference>
<dbReference type="RefSeq" id="WP_119298538.1">
    <property type="nucleotide sequence ID" value="NZ_BHGK01000001.1"/>
</dbReference>
<dbReference type="InterPro" id="IPR016047">
    <property type="entry name" value="M23ase_b-sheet_dom"/>
</dbReference>
<feature type="region of interest" description="Disordered" evidence="3">
    <location>
        <begin position="67"/>
        <end position="90"/>
    </location>
</feature>
<dbReference type="Gene3D" id="2.70.70.10">
    <property type="entry name" value="Glucose Permease (Domain IIA)"/>
    <property type="match status" value="1"/>
</dbReference>
<dbReference type="InterPro" id="IPR057309">
    <property type="entry name" value="PcsB_CC"/>
</dbReference>
<feature type="coiled-coil region" evidence="2">
    <location>
        <begin position="146"/>
        <end position="226"/>
    </location>
</feature>
<dbReference type="EMBL" id="BHGK01000001">
    <property type="protein sequence ID" value="GCA67919.1"/>
    <property type="molecule type" value="Genomic_DNA"/>
</dbReference>
<protein>
    <submittedName>
        <fullName evidence="7">Metalloendopeptidase</fullName>
    </submittedName>
</protein>
<feature type="compositionally biased region" description="Basic and acidic residues" evidence="3">
    <location>
        <begin position="67"/>
        <end position="76"/>
    </location>
</feature>
<dbReference type="GO" id="GO:0004222">
    <property type="term" value="F:metalloendopeptidase activity"/>
    <property type="evidence" value="ECO:0007669"/>
    <property type="project" value="TreeGrafter"/>
</dbReference>
<feature type="chain" id="PRO_5017316582" evidence="4">
    <location>
        <begin position="28"/>
        <end position="376"/>
    </location>
</feature>
<evidence type="ECO:0000313" key="7">
    <source>
        <dbReference type="EMBL" id="GCA67919.1"/>
    </source>
</evidence>
<proteinExistence type="predicted"/>
<feature type="signal peptide" evidence="4">
    <location>
        <begin position="1"/>
        <end position="27"/>
    </location>
</feature>
<evidence type="ECO:0000259" key="5">
    <source>
        <dbReference type="Pfam" id="PF01551"/>
    </source>
</evidence>
<evidence type="ECO:0000313" key="8">
    <source>
        <dbReference type="Proteomes" id="UP000265643"/>
    </source>
</evidence>
<keyword evidence="2" id="KW-0175">Coiled coil</keyword>
<dbReference type="SUPFAM" id="SSF51261">
    <property type="entry name" value="Duplicated hybrid motif"/>
    <property type="match status" value="1"/>
</dbReference>
<dbReference type="Proteomes" id="UP000265643">
    <property type="component" value="Unassembled WGS sequence"/>
</dbReference>
<dbReference type="Pfam" id="PF24568">
    <property type="entry name" value="CC_PcsB"/>
    <property type="match status" value="1"/>
</dbReference>
<organism evidence="7 8">
    <name type="scientific">Mediterraneibacter butyricigenes</name>
    <dbReference type="NCBI Taxonomy" id="2316025"/>
    <lineage>
        <taxon>Bacteria</taxon>
        <taxon>Bacillati</taxon>
        <taxon>Bacillota</taxon>
        <taxon>Clostridia</taxon>
        <taxon>Lachnospirales</taxon>
        <taxon>Lachnospiraceae</taxon>
        <taxon>Mediterraneibacter</taxon>
    </lineage>
</organism>
<comment type="caution">
    <text evidence="7">The sequence shown here is derived from an EMBL/GenBank/DDBJ whole genome shotgun (WGS) entry which is preliminary data.</text>
</comment>
<keyword evidence="8" id="KW-1185">Reference proteome</keyword>
<dbReference type="InterPro" id="IPR011055">
    <property type="entry name" value="Dup_hybrid_motif"/>
</dbReference>
<evidence type="ECO:0000256" key="3">
    <source>
        <dbReference type="SAM" id="MobiDB-lite"/>
    </source>
</evidence>
<accession>A0A391PDK9</accession>
<dbReference type="InterPro" id="IPR050570">
    <property type="entry name" value="Cell_wall_metabolism_enzyme"/>
</dbReference>
<feature type="domain" description="Peptidoglycan hydrolase PcsB coiled-coil" evidence="6">
    <location>
        <begin position="95"/>
        <end position="158"/>
    </location>
</feature>
<feature type="domain" description="M23ase beta-sheet core" evidence="5">
    <location>
        <begin position="277"/>
        <end position="372"/>
    </location>
</feature>
<evidence type="ECO:0000256" key="4">
    <source>
        <dbReference type="SAM" id="SignalP"/>
    </source>
</evidence>
<dbReference type="Pfam" id="PF01551">
    <property type="entry name" value="Peptidase_M23"/>
    <property type="match status" value="1"/>
</dbReference>